<feature type="transmembrane region" description="Helical" evidence="1">
    <location>
        <begin position="12"/>
        <end position="30"/>
    </location>
</feature>
<feature type="transmembrane region" description="Helical" evidence="1">
    <location>
        <begin position="42"/>
        <end position="62"/>
    </location>
</feature>
<evidence type="ECO:0000313" key="3">
    <source>
        <dbReference type="Proteomes" id="UP001202180"/>
    </source>
</evidence>
<feature type="transmembrane region" description="Helical" evidence="1">
    <location>
        <begin position="108"/>
        <end position="125"/>
    </location>
</feature>
<evidence type="ECO:0000313" key="2">
    <source>
        <dbReference type="EMBL" id="MCK8493742.1"/>
    </source>
</evidence>
<reference evidence="2 3" key="1">
    <citation type="submission" date="2022-04" db="EMBL/GenBank/DDBJ databases">
        <title>Spirosoma sp. strain RP8 genome sequencing and assembly.</title>
        <authorList>
            <person name="Jung Y."/>
        </authorList>
    </citation>
    <scope>NUCLEOTIDE SEQUENCE [LARGE SCALE GENOMIC DNA]</scope>
    <source>
        <strain evidence="2 3">RP8</strain>
    </source>
</reference>
<dbReference type="RefSeq" id="WP_248478354.1">
    <property type="nucleotide sequence ID" value="NZ_JALPRF010000003.1"/>
</dbReference>
<sequence>MNQFTLTNRTLGAIGLLGAHYMLIAPLLPMRYPALAQSAFDGLVGLFFMLTWMGSLVGLIRLNATGNSSFGYFMIRLNLLTLAIANIWNIYQALDPNANTVLYRILDAFWPICMVVMLLVGIIVVRAGTLRGWRRYVPLAVGMWLPLTALVGKLMGSALVHMDAVADNGTLYILLISGAYASICWSLLAYLVWTTPQPQPISQM</sequence>
<comment type="caution">
    <text evidence="2">The sequence shown here is derived from an EMBL/GenBank/DDBJ whole genome shotgun (WGS) entry which is preliminary data.</text>
</comment>
<keyword evidence="1" id="KW-1133">Transmembrane helix</keyword>
<keyword evidence="1" id="KW-0812">Transmembrane</keyword>
<keyword evidence="3" id="KW-1185">Reference proteome</keyword>
<evidence type="ECO:0000256" key="1">
    <source>
        <dbReference type="SAM" id="Phobius"/>
    </source>
</evidence>
<name>A0ABT0HNJ5_9BACT</name>
<dbReference type="Proteomes" id="UP001202180">
    <property type="component" value="Unassembled WGS sequence"/>
</dbReference>
<feature type="transmembrane region" description="Helical" evidence="1">
    <location>
        <begin position="69"/>
        <end position="88"/>
    </location>
</feature>
<accession>A0ABT0HNJ5</accession>
<keyword evidence="1" id="KW-0472">Membrane</keyword>
<feature type="transmembrane region" description="Helical" evidence="1">
    <location>
        <begin position="171"/>
        <end position="193"/>
    </location>
</feature>
<protein>
    <submittedName>
        <fullName evidence="2">Uncharacterized protein</fullName>
    </submittedName>
</protein>
<gene>
    <name evidence="2" type="ORF">M0L20_17880</name>
</gene>
<dbReference type="EMBL" id="JALPRF010000003">
    <property type="protein sequence ID" value="MCK8493742.1"/>
    <property type="molecule type" value="Genomic_DNA"/>
</dbReference>
<proteinExistence type="predicted"/>
<organism evidence="2 3">
    <name type="scientific">Spirosoma liriopis</name>
    <dbReference type="NCBI Taxonomy" id="2937440"/>
    <lineage>
        <taxon>Bacteria</taxon>
        <taxon>Pseudomonadati</taxon>
        <taxon>Bacteroidota</taxon>
        <taxon>Cytophagia</taxon>
        <taxon>Cytophagales</taxon>
        <taxon>Cytophagaceae</taxon>
        <taxon>Spirosoma</taxon>
    </lineage>
</organism>
<feature type="transmembrane region" description="Helical" evidence="1">
    <location>
        <begin position="137"/>
        <end position="159"/>
    </location>
</feature>